<accession>A0A095TB46</accession>
<feature type="transmembrane region" description="Helical" evidence="7">
    <location>
        <begin position="199"/>
        <end position="220"/>
    </location>
</feature>
<name>A0A095TB46_9GAMM</name>
<keyword evidence="2" id="KW-0813">Transport</keyword>
<dbReference type="Proteomes" id="UP000029577">
    <property type="component" value="Unassembled WGS sequence"/>
</dbReference>
<dbReference type="AlphaFoldDB" id="A0A095TB46"/>
<evidence type="ECO:0000256" key="6">
    <source>
        <dbReference type="ARBA" id="ARBA00023136"/>
    </source>
</evidence>
<evidence type="ECO:0000313" key="9">
    <source>
        <dbReference type="Proteomes" id="UP000029577"/>
    </source>
</evidence>
<evidence type="ECO:0000256" key="5">
    <source>
        <dbReference type="ARBA" id="ARBA00022989"/>
    </source>
</evidence>
<dbReference type="GO" id="GO:0055085">
    <property type="term" value="P:transmembrane transport"/>
    <property type="evidence" value="ECO:0007669"/>
    <property type="project" value="InterPro"/>
</dbReference>
<feature type="transmembrane region" description="Helical" evidence="7">
    <location>
        <begin position="171"/>
        <end position="187"/>
    </location>
</feature>
<dbReference type="GO" id="GO:0016020">
    <property type="term" value="C:membrane"/>
    <property type="evidence" value="ECO:0007669"/>
    <property type="project" value="UniProtKB-SubCell"/>
</dbReference>
<feature type="transmembrane region" description="Helical" evidence="7">
    <location>
        <begin position="129"/>
        <end position="151"/>
    </location>
</feature>
<protein>
    <submittedName>
        <fullName evidence="8">Permease</fullName>
    </submittedName>
</protein>
<keyword evidence="4 7" id="KW-0812">Transmembrane</keyword>
<evidence type="ECO:0000313" key="8">
    <source>
        <dbReference type="EMBL" id="KGD73764.1"/>
    </source>
</evidence>
<feature type="transmembrane region" description="Helical" evidence="7">
    <location>
        <begin position="35"/>
        <end position="56"/>
    </location>
</feature>
<dbReference type="eggNOG" id="COG0679">
    <property type="taxonomic scope" value="Bacteria"/>
</dbReference>
<feature type="transmembrane region" description="Helical" evidence="7">
    <location>
        <begin position="256"/>
        <end position="279"/>
    </location>
</feature>
<dbReference type="PANTHER" id="PTHR36838">
    <property type="entry name" value="AUXIN EFFLUX CARRIER FAMILY PROTEIN"/>
    <property type="match status" value="1"/>
</dbReference>
<gene>
    <name evidence="8" type="ORF">HA49_11015</name>
</gene>
<dbReference type="PANTHER" id="PTHR36838:SF1">
    <property type="entry name" value="SLR1864 PROTEIN"/>
    <property type="match status" value="1"/>
</dbReference>
<dbReference type="RefSeq" id="WP_038020425.1">
    <property type="nucleotide sequence ID" value="NZ_JPKR02000002.1"/>
</dbReference>
<keyword evidence="9" id="KW-1185">Reference proteome</keyword>
<evidence type="ECO:0000256" key="1">
    <source>
        <dbReference type="ARBA" id="ARBA00004141"/>
    </source>
</evidence>
<keyword evidence="5 7" id="KW-1133">Transmembrane helix</keyword>
<dbReference type="InterPro" id="IPR004776">
    <property type="entry name" value="Mem_transp_PIN-like"/>
</dbReference>
<feature type="transmembrane region" description="Helical" evidence="7">
    <location>
        <begin position="285"/>
        <end position="307"/>
    </location>
</feature>
<dbReference type="STRING" id="642227.HA49_11015"/>
<dbReference type="Pfam" id="PF03547">
    <property type="entry name" value="Mem_trans"/>
    <property type="match status" value="1"/>
</dbReference>
<feature type="transmembrane region" description="Helical" evidence="7">
    <location>
        <begin position="226"/>
        <end position="249"/>
    </location>
</feature>
<comment type="subcellular location">
    <subcellularLocation>
        <location evidence="1">Membrane</location>
        <topology evidence="1">Multi-pass membrane protein</topology>
    </subcellularLocation>
</comment>
<feature type="transmembrane region" description="Helical" evidence="7">
    <location>
        <begin position="68"/>
        <end position="90"/>
    </location>
</feature>
<dbReference type="EMBL" id="JPKR02000002">
    <property type="protein sequence ID" value="KGD73764.1"/>
    <property type="molecule type" value="Genomic_DNA"/>
</dbReference>
<evidence type="ECO:0000256" key="7">
    <source>
        <dbReference type="SAM" id="Phobius"/>
    </source>
</evidence>
<keyword evidence="6 7" id="KW-0472">Membrane</keyword>
<proteinExistence type="predicted"/>
<evidence type="ECO:0000256" key="2">
    <source>
        <dbReference type="ARBA" id="ARBA00022448"/>
    </source>
</evidence>
<evidence type="ECO:0000256" key="4">
    <source>
        <dbReference type="ARBA" id="ARBA00022692"/>
    </source>
</evidence>
<keyword evidence="3" id="KW-1003">Cell membrane</keyword>
<reference evidence="8" key="1">
    <citation type="submission" date="2014-12" db="EMBL/GenBank/DDBJ databases">
        <title>The draft genome of the Tatumella morbirosei type strain, LMG23360T isolated from pineapple rot.</title>
        <authorList>
            <person name="Smits T.H."/>
            <person name="Palmer M."/>
            <person name="Venter S.N."/>
            <person name="Duffy B."/>
            <person name="Steenkamp E.T."/>
            <person name="Chan W.Y."/>
            <person name="Coutinho T.A."/>
            <person name="Coetzee M.P."/>
            <person name="De Maayer P."/>
        </authorList>
    </citation>
    <scope>NUCLEOTIDE SEQUENCE [LARGE SCALE GENOMIC DNA]</scope>
    <source>
        <strain evidence="8">LMG 23360</strain>
    </source>
</reference>
<organism evidence="8 9">
    <name type="scientific">Tatumella morbirosei</name>
    <dbReference type="NCBI Taxonomy" id="642227"/>
    <lineage>
        <taxon>Bacteria</taxon>
        <taxon>Pseudomonadati</taxon>
        <taxon>Pseudomonadota</taxon>
        <taxon>Gammaproteobacteria</taxon>
        <taxon>Enterobacterales</taxon>
        <taxon>Erwiniaceae</taxon>
        <taxon>Tatumella</taxon>
    </lineage>
</organism>
<evidence type="ECO:0000256" key="3">
    <source>
        <dbReference type="ARBA" id="ARBA00022475"/>
    </source>
</evidence>
<dbReference type="OrthoDB" id="109606at2"/>
<feature type="transmembrane region" description="Helical" evidence="7">
    <location>
        <begin position="96"/>
        <end position="117"/>
    </location>
</feature>
<sequence>MITLIIAALLPIVVTLLLGFLAGWHHDFDSAQGTILNRMVMLYALPLTLFAGMMGLSRSVLLSQGTIALILMAGMIGGYLLVFVLVHYLFRQPSGLAALLALAIAGPAVPFVGVPVMGHLYGTISTLPIALCSIIMNLFQVPVTLLILSAGSPDRKGAGFMQHILHTLKEPVVWAPLLALILLLLNLHIPEQIRSALQLLGGTTGGVALFASGIILYSYHVVINRTVVLAVLAKNILLPLAILALAVWLHTDRQTLHLSVVSMAIPTASVCVILAVQYNTAEQEIASILFFSTLFSIITMGGLLYYLGGN</sequence>
<comment type="caution">
    <text evidence="8">The sequence shown here is derived from an EMBL/GenBank/DDBJ whole genome shotgun (WGS) entry which is preliminary data.</text>
</comment>